<evidence type="ECO:0000313" key="3">
    <source>
        <dbReference type="EMBL" id="PWB06958.1"/>
    </source>
</evidence>
<gene>
    <name evidence="3" type="ORF">C5O25_08660</name>
</gene>
<evidence type="ECO:0000313" key="4">
    <source>
        <dbReference type="Proteomes" id="UP000244925"/>
    </source>
</evidence>
<dbReference type="Proteomes" id="UP000244925">
    <property type="component" value="Unassembled WGS sequence"/>
</dbReference>
<protein>
    <submittedName>
        <fullName evidence="3">DUF1738 domain-containing protein</fullName>
    </submittedName>
</protein>
<comment type="caution">
    <text evidence="3">The sequence shown here is derived from an EMBL/GenBank/DDBJ whole genome shotgun (WGS) entry which is preliminary data.</text>
</comment>
<dbReference type="Pfam" id="PF18818">
    <property type="entry name" value="MPTase-PolyVal"/>
    <property type="match status" value="1"/>
</dbReference>
<dbReference type="GeneID" id="93423545"/>
<organism evidence="3 4">
    <name type="scientific">Paramuribaculum intestinale</name>
    <dbReference type="NCBI Taxonomy" id="2094151"/>
    <lineage>
        <taxon>Bacteria</taxon>
        <taxon>Pseudomonadati</taxon>
        <taxon>Bacteroidota</taxon>
        <taxon>Bacteroidia</taxon>
        <taxon>Bacteroidales</taxon>
        <taxon>Muribaculaceae</taxon>
        <taxon>Paramuribaculum</taxon>
    </lineage>
</organism>
<dbReference type="RefSeq" id="WP_107036343.1">
    <property type="nucleotide sequence ID" value="NZ_CARBNI010000017.1"/>
</dbReference>
<accession>A0A2V1IQX8</accession>
<dbReference type="InterPro" id="IPR041459">
    <property type="entry name" value="MPTase-PolyVal"/>
</dbReference>
<feature type="domain" description="Polyvalent protein metallopeptidase" evidence="2">
    <location>
        <begin position="205"/>
        <end position="324"/>
    </location>
</feature>
<sequence>MASGYKPKAGSQQTAGAGQAALDRFAEMMIGRMEQMKASDWKQGWIGGANGYAGLPQNVSGRNYSGSNSFFLQLYSAEKGYEMPVYLTFKQAHNLKAHVLKGEKAFPVVYWDMMVKDKDGRRISSDEYRAMDKDMRKNLEVIPFVKAFPVYNIDQTNLREAQPERVRKLLDRFKVPGLRDTKGMYAHAALDRMIQQQSWLCPIQADKRENGAYYSPSRDIVVLPMKAQFNTGSTPEEVYRDGMEFYSTMLHEMTHSTMTPERLNREMGGKFGDPKYAKEELVAELTAAMISHSMGFDPKITDNSAAYLDSWIATLKQEPKFIVSVMADVNKASDMILDRVDAQRLVLGEQPYLAKNDPFVTLSDEEIPFKNAAIVKTRSGDYAIRATYDGVDLGLKPIKKSTATTYFQLTDIKDKDAFLIMTARKQYEPEIANLGKSREKSPSLSI</sequence>
<name>A0A2V1IQX8_9BACT</name>
<dbReference type="Pfam" id="PF08401">
    <property type="entry name" value="ArdcN"/>
    <property type="match status" value="1"/>
</dbReference>
<reference evidence="4" key="1">
    <citation type="submission" date="2018-02" db="EMBL/GenBank/DDBJ databases">
        <authorList>
            <person name="Clavel T."/>
            <person name="Strowig T."/>
        </authorList>
    </citation>
    <scope>NUCLEOTIDE SEQUENCE [LARGE SCALE GENOMIC DNA]</scope>
    <source>
        <strain evidence="4">DSM 100764</strain>
    </source>
</reference>
<dbReference type="EMBL" id="PUBV01000017">
    <property type="protein sequence ID" value="PWB06958.1"/>
    <property type="molecule type" value="Genomic_DNA"/>
</dbReference>
<evidence type="ECO:0000259" key="1">
    <source>
        <dbReference type="Pfam" id="PF08401"/>
    </source>
</evidence>
<dbReference type="GO" id="GO:0003697">
    <property type="term" value="F:single-stranded DNA binding"/>
    <property type="evidence" value="ECO:0007669"/>
    <property type="project" value="InterPro"/>
</dbReference>
<feature type="domain" description="N-terminal" evidence="1">
    <location>
        <begin position="22"/>
        <end position="151"/>
    </location>
</feature>
<keyword evidence="4" id="KW-1185">Reference proteome</keyword>
<evidence type="ECO:0000259" key="2">
    <source>
        <dbReference type="Pfam" id="PF18818"/>
    </source>
</evidence>
<dbReference type="InterPro" id="IPR013610">
    <property type="entry name" value="ArdC_N"/>
</dbReference>
<dbReference type="AlphaFoldDB" id="A0A2V1IQX8"/>
<proteinExistence type="predicted"/>